<comment type="caution">
    <text evidence="5">The sequence shown here is derived from an EMBL/GenBank/DDBJ whole genome shotgun (WGS) entry which is preliminary data.</text>
</comment>
<dbReference type="GO" id="GO:0043565">
    <property type="term" value="F:sequence-specific DNA binding"/>
    <property type="evidence" value="ECO:0007669"/>
    <property type="project" value="InterPro"/>
</dbReference>
<keyword evidence="6" id="KW-1185">Reference proteome</keyword>
<dbReference type="InterPro" id="IPR018060">
    <property type="entry name" value="HTH_AraC"/>
</dbReference>
<dbReference type="Proteomes" id="UP000275348">
    <property type="component" value="Unassembled WGS sequence"/>
</dbReference>
<evidence type="ECO:0000256" key="3">
    <source>
        <dbReference type="ARBA" id="ARBA00023163"/>
    </source>
</evidence>
<dbReference type="SUPFAM" id="SSF46689">
    <property type="entry name" value="Homeodomain-like"/>
    <property type="match status" value="2"/>
</dbReference>
<dbReference type="PANTHER" id="PTHR11019">
    <property type="entry name" value="HTH-TYPE TRANSCRIPTIONAL REGULATOR NIMR"/>
    <property type="match status" value="1"/>
</dbReference>
<dbReference type="OrthoDB" id="1266582at2"/>
<dbReference type="InterPro" id="IPR003313">
    <property type="entry name" value="AraC-bd"/>
</dbReference>
<dbReference type="SUPFAM" id="SSF51182">
    <property type="entry name" value="RmlC-like cupins"/>
    <property type="match status" value="1"/>
</dbReference>
<dbReference type="GO" id="GO:0003700">
    <property type="term" value="F:DNA-binding transcription factor activity"/>
    <property type="evidence" value="ECO:0007669"/>
    <property type="project" value="InterPro"/>
</dbReference>
<dbReference type="Pfam" id="PF12833">
    <property type="entry name" value="HTH_18"/>
    <property type="match status" value="1"/>
</dbReference>
<evidence type="ECO:0000259" key="4">
    <source>
        <dbReference type="PROSITE" id="PS01124"/>
    </source>
</evidence>
<gene>
    <name evidence="5" type="ORF">EAH69_05745</name>
</gene>
<evidence type="ECO:0000256" key="2">
    <source>
        <dbReference type="ARBA" id="ARBA00023125"/>
    </source>
</evidence>
<accession>A0A3L9MF45</accession>
<keyword evidence="3" id="KW-0804">Transcription</keyword>
<proteinExistence type="predicted"/>
<dbReference type="EMBL" id="RDOJ01000006">
    <property type="protein sequence ID" value="RLZ10646.1"/>
    <property type="molecule type" value="Genomic_DNA"/>
</dbReference>
<name>A0A3L9MF45_9FLAO</name>
<evidence type="ECO:0000256" key="1">
    <source>
        <dbReference type="ARBA" id="ARBA00023015"/>
    </source>
</evidence>
<feature type="domain" description="HTH araC/xylS-type" evidence="4">
    <location>
        <begin position="166"/>
        <end position="264"/>
    </location>
</feature>
<sequence length="271" mass="32694">MMFDWKPTFEEVDQQGIEFYINHFQIDKVESIKHQHNKTQLLYAEGGIVHIFTQEQHWYLPARCFMIIPADIPHYILSLNQNIQLFNYYFEIDESDNEFFKKKNIYFANDLLREMILYTRNWNGPLKKNTTPYFFLRAIKSVLPDLIDKEIPFPIQHPFPKDEKLIEIARFLNRNIEKNFTLEEVAKEFGMSSRTLSRKFKTNIGMNYVRFLRSLRITKSLELIAENKYNMYEIAMLVGYNSLSTFSNIFFKVLNMRPTEYQQMIQHRKDF</sequence>
<dbReference type="SMART" id="SM00342">
    <property type="entry name" value="HTH_ARAC"/>
    <property type="match status" value="1"/>
</dbReference>
<dbReference type="Pfam" id="PF02311">
    <property type="entry name" value="AraC_binding"/>
    <property type="match status" value="1"/>
</dbReference>
<keyword evidence="1" id="KW-0805">Transcription regulation</keyword>
<keyword evidence="2" id="KW-0238">DNA-binding</keyword>
<dbReference type="InterPro" id="IPR011051">
    <property type="entry name" value="RmlC_Cupin_sf"/>
</dbReference>
<dbReference type="PROSITE" id="PS01124">
    <property type="entry name" value="HTH_ARAC_FAMILY_2"/>
    <property type="match status" value="1"/>
</dbReference>
<reference evidence="5 6" key="1">
    <citation type="submission" date="2018-10" db="EMBL/GenBank/DDBJ databases">
        <authorList>
            <person name="Chen X."/>
        </authorList>
    </citation>
    <scope>NUCLEOTIDE SEQUENCE [LARGE SCALE GENOMIC DNA]</scope>
    <source>
        <strain evidence="5 6">YIM 102668</strain>
    </source>
</reference>
<dbReference type="PANTHER" id="PTHR11019:SF199">
    <property type="entry name" value="HTH-TYPE TRANSCRIPTIONAL REGULATOR NIMR"/>
    <property type="match status" value="1"/>
</dbReference>
<evidence type="ECO:0000313" key="6">
    <source>
        <dbReference type="Proteomes" id="UP000275348"/>
    </source>
</evidence>
<evidence type="ECO:0000313" key="5">
    <source>
        <dbReference type="EMBL" id="RLZ10646.1"/>
    </source>
</evidence>
<protein>
    <submittedName>
        <fullName evidence="5">AraC family transcriptional regulator</fullName>
    </submittedName>
</protein>
<organism evidence="5 6">
    <name type="scientific">Faecalibacter macacae</name>
    <dbReference type="NCBI Taxonomy" id="1859289"/>
    <lineage>
        <taxon>Bacteria</taxon>
        <taxon>Pseudomonadati</taxon>
        <taxon>Bacteroidota</taxon>
        <taxon>Flavobacteriia</taxon>
        <taxon>Flavobacteriales</taxon>
        <taxon>Weeksellaceae</taxon>
        <taxon>Faecalibacter</taxon>
    </lineage>
</organism>
<dbReference type="InterPro" id="IPR009057">
    <property type="entry name" value="Homeodomain-like_sf"/>
</dbReference>
<dbReference type="AlphaFoldDB" id="A0A3L9MF45"/>
<dbReference type="Gene3D" id="1.10.10.60">
    <property type="entry name" value="Homeodomain-like"/>
    <property type="match status" value="2"/>
</dbReference>